<evidence type="ECO:0000256" key="3">
    <source>
        <dbReference type="ARBA" id="ARBA00022946"/>
    </source>
</evidence>
<keyword evidence="4 7" id="KW-0689">Ribosomal protein</keyword>
<comment type="subcellular location">
    <subcellularLocation>
        <location evidence="1">Mitochondrion</location>
    </subcellularLocation>
</comment>
<sequence length="137" mass="15234">MRKPQRPTHQQARRNIVQLDADNHFGDRNSPTTAAMASFLRTIASSGSIGCLAGKAFRAASPSTSWMPSLFGSTLLSRPSPLGASLMQQQTRGMKVQSSVKKRCEHCKVVRRKSGKRHNGYLYIICKVNPRHKQRQG</sequence>
<keyword evidence="5" id="KW-0496">Mitochondrion</keyword>
<proteinExistence type="inferred from homology"/>
<name>A0ABQ7P822_9HYPO</name>
<reference evidence="8 9" key="1">
    <citation type="journal article" date="2020" name="bioRxiv">
        <title>Whole genome comparisons of ergot fungi reveals the divergence and evolution of species within the genus Claviceps are the result of varying mechanisms driving genome evolution and host range expansion.</title>
        <authorList>
            <person name="Wyka S.A."/>
            <person name="Mondo S.J."/>
            <person name="Liu M."/>
            <person name="Dettman J."/>
            <person name="Nalam V."/>
            <person name="Broders K.D."/>
        </authorList>
    </citation>
    <scope>NUCLEOTIDE SEQUENCE [LARGE SCALE GENOMIC DNA]</scope>
    <source>
        <strain evidence="8 9">LM583</strain>
    </source>
</reference>
<evidence type="ECO:0000256" key="6">
    <source>
        <dbReference type="ARBA" id="ARBA00023274"/>
    </source>
</evidence>
<organism evidence="8 9">
    <name type="scientific">Claviceps arundinis</name>
    <dbReference type="NCBI Taxonomy" id="1623583"/>
    <lineage>
        <taxon>Eukaryota</taxon>
        <taxon>Fungi</taxon>
        <taxon>Dikarya</taxon>
        <taxon>Ascomycota</taxon>
        <taxon>Pezizomycotina</taxon>
        <taxon>Sordariomycetes</taxon>
        <taxon>Hypocreomycetidae</taxon>
        <taxon>Hypocreales</taxon>
        <taxon>Clavicipitaceae</taxon>
        <taxon>Claviceps</taxon>
    </lineage>
</organism>
<keyword evidence="6 7" id="KW-0687">Ribonucleoprotein</keyword>
<evidence type="ECO:0000256" key="1">
    <source>
        <dbReference type="ARBA" id="ARBA00004173"/>
    </source>
</evidence>
<dbReference type="HAMAP" id="MF_00251">
    <property type="entry name" value="Ribosomal_bL36"/>
    <property type="match status" value="1"/>
</dbReference>
<evidence type="ECO:0000256" key="2">
    <source>
        <dbReference type="ARBA" id="ARBA00007645"/>
    </source>
</evidence>
<protein>
    <recommendedName>
        <fullName evidence="7">Ribosomal protein</fullName>
    </recommendedName>
</protein>
<gene>
    <name evidence="8" type="ORF">E4U57_002804</name>
</gene>
<dbReference type="NCBIfam" id="TIGR01022">
    <property type="entry name" value="rpmJ_bact"/>
    <property type="match status" value="1"/>
</dbReference>
<comment type="similarity">
    <text evidence="2 7">Belongs to the bacterial ribosomal protein bL36 family.</text>
</comment>
<evidence type="ECO:0000256" key="5">
    <source>
        <dbReference type="ARBA" id="ARBA00023128"/>
    </source>
</evidence>
<dbReference type="InterPro" id="IPR035977">
    <property type="entry name" value="Ribosomal_bL36_sp"/>
</dbReference>
<keyword evidence="3" id="KW-0809">Transit peptide</keyword>
<dbReference type="InterPro" id="IPR000473">
    <property type="entry name" value="Ribosomal_bL36"/>
</dbReference>
<dbReference type="InterPro" id="IPR052143">
    <property type="entry name" value="Mitoribosomal_bL36m"/>
</dbReference>
<dbReference type="EMBL" id="SRPR01000216">
    <property type="protein sequence ID" value="KAG5956201.1"/>
    <property type="molecule type" value="Genomic_DNA"/>
</dbReference>
<keyword evidence="9" id="KW-1185">Reference proteome</keyword>
<dbReference type="Proteomes" id="UP000742024">
    <property type="component" value="Unassembled WGS sequence"/>
</dbReference>
<evidence type="ECO:0000256" key="7">
    <source>
        <dbReference type="RuleBase" id="RU000570"/>
    </source>
</evidence>
<comment type="caution">
    <text evidence="8">The sequence shown here is derived from an EMBL/GenBank/DDBJ whole genome shotgun (WGS) entry which is preliminary data.</text>
</comment>
<dbReference type="SUPFAM" id="SSF57840">
    <property type="entry name" value="Ribosomal protein L36"/>
    <property type="match status" value="1"/>
</dbReference>
<dbReference type="Pfam" id="PF00444">
    <property type="entry name" value="Ribosomal_L36"/>
    <property type="match status" value="1"/>
</dbReference>
<dbReference type="PANTHER" id="PTHR46909:SF1">
    <property type="entry name" value="LARGE RIBOSOMAL SUBUNIT PROTEIN BL36M"/>
    <property type="match status" value="1"/>
</dbReference>
<evidence type="ECO:0000313" key="8">
    <source>
        <dbReference type="EMBL" id="KAG5956201.1"/>
    </source>
</evidence>
<evidence type="ECO:0000256" key="4">
    <source>
        <dbReference type="ARBA" id="ARBA00022980"/>
    </source>
</evidence>
<accession>A0ABQ7P822</accession>
<dbReference type="PANTHER" id="PTHR46909">
    <property type="entry name" value="39S RIBOSOMAL PROTEIN L36, MITOCHONDRIAL"/>
    <property type="match status" value="1"/>
</dbReference>
<evidence type="ECO:0000313" key="9">
    <source>
        <dbReference type="Proteomes" id="UP000742024"/>
    </source>
</evidence>